<feature type="signal peptide" evidence="6">
    <location>
        <begin position="1"/>
        <end position="27"/>
    </location>
</feature>
<dbReference type="PANTHER" id="PTHR30026">
    <property type="entry name" value="OUTER MEMBRANE PROTEIN TOLC"/>
    <property type="match status" value="1"/>
</dbReference>
<dbReference type="Proteomes" id="UP000051242">
    <property type="component" value="Unassembled WGS sequence"/>
</dbReference>
<gene>
    <name evidence="7" type="ORF">ABR85_04230</name>
</gene>
<dbReference type="InterPro" id="IPR051906">
    <property type="entry name" value="TolC-like"/>
</dbReference>
<dbReference type="SUPFAM" id="SSF56954">
    <property type="entry name" value="Outer membrane efflux proteins (OEP)"/>
    <property type="match status" value="1"/>
</dbReference>
<name>A0A0R2TBQ7_9GAMM</name>
<evidence type="ECO:0000256" key="4">
    <source>
        <dbReference type="ARBA" id="ARBA00023136"/>
    </source>
</evidence>
<dbReference type="GO" id="GO:0015562">
    <property type="term" value="F:efflux transmembrane transporter activity"/>
    <property type="evidence" value="ECO:0007669"/>
    <property type="project" value="InterPro"/>
</dbReference>
<dbReference type="EMBL" id="LICD01000011">
    <property type="protein sequence ID" value="KRO84168.1"/>
    <property type="molecule type" value="Genomic_DNA"/>
</dbReference>
<reference evidence="7 8" key="1">
    <citation type="submission" date="2015-10" db="EMBL/GenBank/DDBJ databases">
        <title>Metagenome-Assembled Genomes uncover a global brackish microbiome.</title>
        <authorList>
            <person name="Hugerth L.W."/>
            <person name="Larsson J."/>
            <person name="Alneberg J."/>
            <person name="Lindh M.V."/>
            <person name="Legrand C."/>
            <person name="Pinhassi J."/>
            <person name="Andersson A.F."/>
        </authorList>
    </citation>
    <scope>NUCLEOTIDE SEQUENCE [LARGE SCALE GENOMIC DNA]</scope>
    <source>
        <strain evidence="7">BACL22 MAG-120619-bin3</strain>
    </source>
</reference>
<evidence type="ECO:0000256" key="2">
    <source>
        <dbReference type="ARBA" id="ARBA00022452"/>
    </source>
</evidence>
<dbReference type="GO" id="GO:1990281">
    <property type="term" value="C:efflux pump complex"/>
    <property type="evidence" value="ECO:0007669"/>
    <property type="project" value="TreeGrafter"/>
</dbReference>
<evidence type="ECO:0000313" key="7">
    <source>
        <dbReference type="EMBL" id="KRO84168.1"/>
    </source>
</evidence>
<keyword evidence="4" id="KW-0472">Membrane</keyword>
<keyword evidence="5" id="KW-0998">Cell outer membrane</keyword>
<dbReference type="AlphaFoldDB" id="A0A0R2TBQ7"/>
<dbReference type="GO" id="GO:0009279">
    <property type="term" value="C:cell outer membrane"/>
    <property type="evidence" value="ECO:0007669"/>
    <property type="project" value="UniProtKB-SubCell"/>
</dbReference>
<evidence type="ECO:0000256" key="6">
    <source>
        <dbReference type="SAM" id="SignalP"/>
    </source>
</evidence>
<keyword evidence="6" id="KW-0732">Signal</keyword>
<evidence type="ECO:0000313" key="8">
    <source>
        <dbReference type="Proteomes" id="UP000051242"/>
    </source>
</evidence>
<organism evidence="7 8">
    <name type="scientific">OM182 bacterium BACL3 MAG-120619-bin3</name>
    <dbReference type="NCBI Taxonomy" id="1655593"/>
    <lineage>
        <taxon>Bacteria</taxon>
        <taxon>Pseudomonadati</taxon>
        <taxon>Pseudomonadota</taxon>
        <taxon>Gammaproteobacteria</taxon>
        <taxon>OMG group</taxon>
        <taxon>OM182 clade</taxon>
    </lineage>
</organism>
<evidence type="ECO:0000256" key="3">
    <source>
        <dbReference type="ARBA" id="ARBA00022692"/>
    </source>
</evidence>
<keyword evidence="2" id="KW-1134">Transmembrane beta strand</keyword>
<evidence type="ECO:0000256" key="5">
    <source>
        <dbReference type="ARBA" id="ARBA00023237"/>
    </source>
</evidence>
<proteinExistence type="predicted"/>
<comment type="subcellular location">
    <subcellularLocation>
        <location evidence="1">Cell outer membrane</location>
    </subcellularLocation>
</comment>
<evidence type="ECO:0000256" key="1">
    <source>
        <dbReference type="ARBA" id="ARBA00004442"/>
    </source>
</evidence>
<keyword evidence="3" id="KW-0812">Transmembrane</keyword>
<dbReference type="GO" id="GO:0015288">
    <property type="term" value="F:porin activity"/>
    <property type="evidence" value="ECO:0007669"/>
    <property type="project" value="TreeGrafter"/>
</dbReference>
<dbReference type="PANTHER" id="PTHR30026:SF20">
    <property type="entry name" value="OUTER MEMBRANE PROTEIN TOLC"/>
    <property type="match status" value="1"/>
</dbReference>
<comment type="caution">
    <text evidence="7">The sequence shown here is derived from an EMBL/GenBank/DDBJ whole genome shotgun (WGS) entry which is preliminary data.</text>
</comment>
<protein>
    <recommendedName>
        <fullName evidence="9">Transporter</fullName>
    </recommendedName>
</protein>
<sequence length="435" mass="48358">MKNLSKRIVLATLFAQALCLGALEAVAQTYPALTLENAIEQAVLEDDWLAANVEREQAMLEEALAAAQLPDPRVSIGLSNLPLDTFNLGQEPMTQLRVGINQVIPRGDTLLLSEQKKKQQSEVNPFLRADRKAKVELLVSQLWLKSFLSARSIALIEADRSLFQQLIDITSSRYTVGAGLARQQDVVRAQLELLRLDDRLAVLRQAQDSNKQQLAQWVPSALIAGALSDEIPQRAPPQIRLATLAEAAEFFETHPRIRSHDKQIEVAATQVALAKQSLKPEYTVGAAYGYRDNAPGGINRADFLTLELSFDVPLFAEKRQKPLIRASQHSAAAIQVERTLIVKELFANYQQAVAELNILDERRTLYADLLLAQINDLTEATLSAYTADEGDFEEVMRAYIAELNTKIDLLQIDVERLQVLARLDYLLAGSAINEE</sequence>
<dbReference type="Gene3D" id="1.20.1600.10">
    <property type="entry name" value="Outer membrane efflux proteins (OEP)"/>
    <property type="match status" value="1"/>
</dbReference>
<feature type="chain" id="PRO_5006424612" description="Transporter" evidence="6">
    <location>
        <begin position="28"/>
        <end position="435"/>
    </location>
</feature>
<accession>A0A0R2TBQ7</accession>
<evidence type="ECO:0008006" key="9">
    <source>
        <dbReference type="Google" id="ProtNLM"/>
    </source>
</evidence>